<dbReference type="RefSeq" id="WP_369775434.1">
    <property type="nucleotide sequence ID" value="NZ_JBGEHV010000057.1"/>
</dbReference>
<feature type="region of interest" description="Disordered" evidence="1">
    <location>
        <begin position="148"/>
        <end position="169"/>
    </location>
</feature>
<feature type="region of interest" description="Disordered" evidence="1">
    <location>
        <begin position="111"/>
        <end position="135"/>
    </location>
</feature>
<dbReference type="Proteomes" id="UP001564626">
    <property type="component" value="Unassembled WGS sequence"/>
</dbReference>
<evidence type="ECO:0000313" key="2">
    <source>
        <dbReference type="EMBL" id="MEY8042478.1"/>
    </source>
</evidence>
<evidence type="ECO:0000256" key="1">
    <source>
        <dbReference type="SAM" id="MobiDB-lite"/>
    </source>
</evidence>
<proteinExistence type="predicted"/>
<sequence length="169" mass="18163">MSGLVVFDGLLLLIALVLGMTEHHLPDQPPPSVAPASGHVAQPERVAAYWVISPDQTRCHLSTTPGLAVCGHPLRGDWARTTRLDAIRPGEHVPCESCVATRGTEREFYQATNATGPPQPAETARPLPPPSTWTTDEIPLITAYLDAARRTPTTSTARDRAHRSAIPAP</sequence>
<keyword evidence="3" id="KW-1185">Reference proteome</keyword>
<protein>
    <submittedName>
        <fullName evidence="2">Uncharacterized protein</fullName>
    </submittedName>
</protein>
<organism evidence="2 3">
    <name type="scientific">Saccharopolyspora cebuensis</name>
    <dbReference type="NCBI Taxonomy" id="418759"/>
    <lineage>
        <taxon>Bacteria</taxon>
        <taxon>Bacillati</taxon>
        <taxon>Actinomycetota</taxon>
        <taxon>Actinomycetes</taxon>
        <taxon>Pseudonocardiales</taxon>
        <taxon>Pseudonocardiaceae</taxon>
        <taxon>Saccharopolyspora</taxon>
    </lineage>
</organism>
<reference evidence="2 3" key="1">
    <citation type="submission" date="2024-08" db="EMBL/GenBank/DDBJ databases">
        <title>Genome mining of Saccharopolyspora cebuensis PGLac3 from Nigerian medicinal plant.</title>
        <authorList>
            <person name="Ezeobiora C.E."/>
            <person name="Igbokwe N.H."/>
            <person name="Amin D.H."/>
            <person name="Mendie U.E."/>
        </authorList>
    </citation>
    <scope>NUCLEOTIDE SEQUENCE [LARGE SCALE GENOMIC DNA]</scope>
    <source>
        <strain evidence="2 3">PGLac3</strain>
    </source>
</reference>
<dbReference type="EMBL" id="JBGEHV010000057">
    <property type="protein sequence ID" value="MEY8042478.1"/>
    <property type="molecule type" value="Genomic_DNA"/>
</dbReference>
<name>A0ABV4CN08_9PSEU</name>
<accession>A0ABV4CN08</accession>
<comment type="caution">
    <text evidence="2">The sequence shown here is derived from an EMBL/GenBank/DDBJ whole genome shotgun (WGS) entry which is preliminary data.</text>
</comment>
<evidence type="ECO:0000313" key="3">
    <source>
        <dbReference type="Proteomes" id="UP001564626"/>
    </source>
</evidence>
<gene>
    <name evidence="2" type="ORF">AB8O55_23995</name>
</gene>